<accession>A0ABD5VJH5</accession>
<dbReference type="CDD" id="cd00293">
    <property type="entry name" value="USP-like"/>
    <property type="match status" value="1"/>
</dbReference>
<name>A0ABD5VJH5_9EURY</name>
<dbReference type="Proteomes" id="UP001596395">
    <property type="component" value="Unassembled WGS sequence"/>
</dbReference>
<comment type="caution">
    <text evidence="3">The sequence shown here is derived from an EMBL/GenBank/DDBJ whole genome shotgun (WGS) entry which is preliminary data.</text>
</comment>
<dbReference type="InterPro" id="IPR014729">
    <property type="entry name" value="Rossmann-like_a/b/a_fold"/>
</dbReference>
<evidence type="ECO:0000256" key="1">
    <source>
        <dbReference type="ARBA" id="ARBA00008791"/>
    </source>
</evidence>
<sequence>MSTVLLAVDGSEHGQHAADRALEEANARNATLHCLCVVDRRVHAEPGLSTGELSTIEAEDRGHRFVDDVAETAQDRGVAVETAVKHGVPVDVILEYAREVSADLVFVGEHGDHDNHLGGVGRRVADAADCEVVVATERVDSAP</sequence>
<comment type="similarity">
    <text evidence="1">Belongs to the universal stress protein A family.</text>
</comment>
<dbReference type="Gene3D" id="3.40.50.620">
    <property type="entry name" value="HUPs"/>
    <property type="match status" value="1"/>
</dbReference>
<gene>
    <name evidence="3" type="ORF">ACFQGB_17090</name>
</gene>
<protein>
    <submittedName>
        <fullName evidence="3">Universal stress protein</fullName>
    </submittedName>
</protein>
<organism evidence="3 4">
    <name type="scientific">Halorubellus litoreus</name>
    <dbReference type="NCBI Taxonomy" id="755308"/>
    <lineage>
        <taxon>Archaea</taxon>
        <taxon>Methanobacteriati</taxon>
        <taxon>Methanobacteriota</taxon>
        <taxon>Stenosarchaea group</taxon>
        <taxon>Halobacteria</taxon>
        <taxon>Halobacteriales</taxon>
        <taxon>Halorubellaceae</taxon>
        <taxon>Halorubellus</taxon>
    </lineage>
</organism>
<dbReference type="EMBL" id="JBHSXN010000003">
    <property type="protein sequence ID" value="MFC6954583.1"/>
    <property type="molecule type" value="Genomic_DNA"/>
</dbReference>
<dbReference type="InterPro" id="IPR006016">
    <property type="entry name" value="UspA"/>
</dbReference>
<dbReference type="Pfam" id="PF00582">
    <property type="entry name" value="Usp"/>
    <property type="match status" value="1"/>
</dbReference>
<dbReference type="InterPro" id="IPR006015">
    <property type="entry name" value="Universal_stress_UspA"/>
</dbReference>
<dbReference type="PANTHER" id="PTHR46268:SF6">
    <property type="entry name" value="UNIVERSAL STRESS PROTEIN UP12"/>
    <property type="match status" value="1"/>
</dbReference>
<feature type="domain" description="UspA" evidence="2">
    <location>
        <begin position="2"/>
        <end position="134"/>
    </location>
</feature>
<evidence type="ECO:0000313" key="4">
    <source>
        <dbReference type="Proteomes" id="UP001596395"/>
    </source>
</evidence>
<proteinExistence type="inferred from homology"/>
<dbReference type="SUPFAM" id="SSF52402">
    <property type="entry name" value="Adenine nucleotide alpha hydrolases-like"/>
    <property type="match status" value="1"/>
</dbReference>
<reference evidence="3 4" key="1">
    <citation type="journal article" date="2019" name="Int. J. Syst. Evol. Microbiol.">
        <title>The Global Catalogue of Microorganisms (GCM) 10K type strain sequencing project: providing services to taxonomists for standard genome sequencing and annotation.</title>
        <authorList>
            <consortium name="The Broad Institute Genomics Platform"/>
            <consortium name="The Broad Institute Genome Sequencing Center for Infectious Disease"/>
            <person name="Wu L."/>
            <person name="Ma J."/>
        </authorList>
    </citation>
    <scope>NUCLEOTIDE SEQUENCE [LARGE SCALE GENOMIC DNA]</scope>
    <source>
        <strain evidence="3 4">GX26</strain>
    </source>
</reference>
<keyword evidence="4" id="KW-1185">Reference proteome</keyword>
<evidence type="ECO:0000313" key="3">
    <source>
        <dbReference type="EMBL" id="MFC6954583.1"/>
    </source>
</evidence>
<dbReference type="RefSeq" id="WP_336351525.1">
    <property type="nucleotide sequence ID" value="NZ_JAZAQL010000003.1"/>
</dbReference>
<evidence type="ECO:0000259" key="2">
    <source>
        <dbReference type="Pfam" id="PF00582"/>
    </source>
</evidence>
<dbReference type="PRINTS" id="PR01438">
    <property type="entry name" value="UNVRSLSTRESS"/>
</dbReference>
<dbReference type="AlphaFoldDB" id="A0ABD5VJH5"/>
<dbReference type="PANTHER" id="PTHR46268">
    <property type="entry name" value="STRESS RESPONSE PROTEIN NHAX"/>
    <property type="match status" value="1"/>
</dbReference>